<dbReference type="VEuPathDB" id="VectorBase:LOC119177843"/>
<sequence>MYGRGNPLPLRHRRPQLCAEMEAAAAAREWSPVDVYWDPRYHSFFYAGANDDAQYTVEFDQEGLDERDPASAPILLQAGRGRRRKKRRITWTDEVPSADVVPEADVVPVAEGTQRPEYYWTMWILAMLAVLVLLVIAVFIVWLWGYLLERRGLQYRGADSISANEGLGTAASAARAEVIAFTKGQSDPGESEAARGADDYDSNDTDTTENPPKQATSRRRDITEHSGTICLYTDRDRSIDTYETVNQKQMPPGAQHCGLLIKCCYILERNMTFRSEASRTHASKLTSLPHDLSLARRDVTSGRSPEILMAVREQESAFQRLLASGDQWVRDDFVRNAAFLVRSDHYAGLRLWWKESRECSIVVHGFLRAVKHIAIALQKANCTLGFFVPYAAAHEQPKRYAVRLRTLDKVLGSKASLLLYPTTSVLGNVSEWPTPSQGDG</sequence>
<keyword evidence="2" id="KW-1133">Transmembrane helix</keyword>
<feature type="transmembrane region" description="Helical" evidence="2">
    <location>
        <begin position="122"/>
        <end position="147"/>
    </location>
</feature>
<evidence type="ECO:0000256" key="2">
    <source>
        <dbReference type="SAM" id="Phobius"/>
    </source>
</evidence>
<proteinExistence type="predicted"/>
<name>A0A9J6D7L8_RHIMP</name>
<feature type="region of interest" description="Disordered" evidence="1">
    <location>
        <begin position="181"/>
        <end position="222"/>
    </location>
</feature>
<evidence type="ECO:0000256" key="1">
    <source>
        <dbReference type="SAM" id="MobiDB-lite"/>
    </source>
</evidence>
<dbReference type="EMBL" id="JABSTU010000011">
    <property type="protein sequence ID" value="KAH8010075.1"/>
    <property type="molecule type" value="Genomic_DNA"/>
</dbReference>
<dbReference type="Proteomes" id="UP000821866">
    <property type="component" value="Chromosome 9"/>
</dbReference>
<protein>
    <submittedName>
        <fullName evidence="3">Uncharacterized protein</fullName>
    </submittedName>
</protein>
<accession>A0A9J6D7L8</accession>
<gene>
    <name evidence="3" type="ORF">HPB51_024750</name>
</gene>
<comment type="caution">
    <text evidence="3">The sequence shown here is derived from an EMBL/GenBank/DDBJ whole genome shotgun (WGS) entry which is preliminary data.</text>
</comment>
<dbReference type="AlphaFoldDB" id="A0A9J6D7L8"/>
<evidence type="ECO:0000313" key="3">
    <source>
        <dbReference type="EMBL" id="KAH8010075.1"/>
    </source>
</evidence>
<keyword evidence="2" id="KW-0472">Membrane</keyword>
<keyword evidence="2" id="KW-0812">Transmembrane</keyword>
<organism evidence="3 4">
    <name type="scientific">Rhipicephalus microplus</name>
    <name type="common">Cattle tick</name>
    <name type="synonym">Boophilus microplus</name>
    <dbReference type="NCBI Taxonomy" id="6941"/>
    <lineage>
        <taxon>Eukaryota</taxon>
        <taxon>Metazoa</taxon>
        <taxon>Ecdysozoa</taxon>
        <taxon>Arthropoda</taxon>
        <taxon>Chelicerata</taxon>
        <taxon>Arachnida</taxon>
        <taxon>Acari</taxon>
        <taxon>Parasitiformes</taxon>
        <taxon>Ixodida</taxon>
        <taxon>Ixodoidea</taxon>
        <taxon>Ixodidae</taxon>
        <taxon>Rhipicephalinae</taxon>
        <taxon>Rhipicephalus</taxon>
        <taxon>Boophilus</taxon>
    </lineage>
</organism>
<reference evidence="3" key="1">
    <citation type="journal article" date="2020" name="Cell">
        <title>Large-Scale Comparative Analyses of Tick Genomes Elucidate Their Genetic Diversity and Vector Capacities.</title>
        <authorList>
            <consortium name="Tick Genome and Microbiome Consortium (TIGMIC)"/>
            <person name="Jia N."/>
            <person name="Wang J."/>
            <person name="Shi W."/>
            <person name="Du L."/>
            <person name="Sun Y."/>
            <person name="Zhan W."/>
            <person name="Jiang J.F."/>
            <person name="Wang Q."/>
            <person name="Zhang B."/>
            <person name="Ji P."/>
            <person name="Bell-Sakyi L."/>
            <person name="Cui X.M."/>
            <person name="Yuan T.T."/>
            <person name="Jiang B.G."/>
            <person name="Yang W.F."/>
            <person name="Lam T.T."/>
            <person name="Chang Q.C."/>
            <person name="Ding S.J."/>
            <person name="Wang X.J."/>
            <person name="Zhu J.G."/>
            <person name="Ruan X.D."/>
            <person name="Zhao L."/>
            <person name="Wei J.T."/>
            <person name="Ye R.Z."/>
            <person name="Que T.C."/>
            <person name="Du C.H."/>
            <person name="Zhou Y.H."/>
            <person name="Cheng J.X."/>
            <person name="Dai P.F."/>
            <person name="Guo W.B."/>
            <person name="Han X.H."/>
            <person name="Huang E.J."/>
            <person name="Li L.F."/>
            <person name="Wei W."/>
            <person name="Gao Y.C."/>
            <person name="Liu J.Z."/>
            <person name="Shao H.Z."/>
            <person name="Wang X."/>
            <person name="Wang C.C."/>
            <person name="Yang T.C."/>
            <person name="Huo Q.B."/>
            <person name="Li W."/>
            <person name="Chen H.Y."/>
            <person name="Chen S.E."/>
            <person name="Zhou L.G."/>
            <person name="Ni X.B."/>
            <person name="Tian J.H."/>
            <person name="Sheng Y."/>
            <person name="Liu T."/>
            <person name="Pan Y.S."/>
            <person name="Xia L.Y."/>
            <person name="Li J."/>
            <person name="Zhao F."/>
            <person name="Cao W.C."/>
        </authorList>
    </citation>
    <scope>NUCLEOTIDE SEQUENCE</scope>
    <source>
        <strain evidence="3">Rmic-2018</strain>
    </source>
</reference>
<reference evidence="3" key="2">
    <citation type="submission" date="2021-09" db="EMBL/GenBank/DDBJ databases">
        <authorList>
            <person name="Jia N."/>
            <person name="Wang J."/>
            <person name="Shi W."/>
            <person name="Du L."/>
            <person name="Sun Y."/>
            <person name="Zhan W."/>
            <person name="Jiang J."/>
            <person name="Wang Q."/>
            <person name="Zhang B."/>
            <person name="Ji P."/>
            <person name="Sakyi L.B."/>
            <person name="Cui X."/>
            <person name="Yuan T."/>
            <person name="Jiang B."/>
            <person name="Yang W."/>
            <person name="Lam T.T.-Y."/>
            <person name="Chang Q."/>
            <person name="Ding S."/>
            <person name="Wang X."/>
            <person name="Zhu J."/>
            <person name="Ruan X."/>
            <person name="Zhao L."/>
            <person name="Wei J."/>
            <person name="Que T."/>
            <person name="Du C."/>
            <person name="Cheng J."/>
            <person name="Dai P."/>
            <person name="Han X."/>
            <person name="Huang E."/>
            <person name="Gao Y."/>
            <person name="Liu J."/>
            <person name="Shao H."/>
            <person name="Ye R."/>
            <person name="Li L."/>
            <person name="Wei W."/>
            <person name="Wang X."/>
            <person name="Wang C."/>
            <person name="Huo Q."/>
            <person name="Li W."/>
            <person name="Guo W."/>
            <person name="Chen H."/>
            <person name="Chen S."/>
            <person name="Zhou L."/>
            <person name="Zhou L."/>
            <person name="Ni X."/>
            <person name="Tian J."/>
            <person name="Zhou Y."/>
            <person name="Sheng Y."/>
            <person name="Liu T."/>
            <person name="Pan Y."/>
            <person name="Xia L."/>
            <person name="Li J."/>
            <person name="Zhao F."/>
            <person name="Cao W."/>
        </authorList>
    </citation>
    <scope>NUCLEOTIDE SEQUENCE</scope>
    <source>
        <strain evidence="3">Rmic-2018</strain>
        <tissue evidence="3">Larvae</tissue>
    </source>
</reference>
<keyword evidence="4" id="KW-1185">Reference proteome</keyword>
<evidence type="ECO:0000313" key="4">
    <source>
        <dbReference type="Proteomes" id="UP000821866"/>
    </source>
</evidence>